<dbReference type="Proteomes" id="UP000075473">
    <property type="component" value="Unassembled WGS sequence"/>
</dbReference>
<dbReference type="PANTHER" id="PTHR40661:SF3">
    <property type="entry name" value="FELS-1 PROPHAGE TRANSCRIPTIONAL REGULATOR"/>
    <property type="match status" value="1"/>
</dbReference>
<keyword evidence="3" id="KW-0804">Transcription</keyword>
<reference evidence="5 6" key="1">
    <citation type="submission" date="2015-06" db="EMBL/GenBank/DDBJ databases">
        <title>Improved classification and identification of acetic acid bacteria using matrix-assisted laser desorption/ionization time-of-flight mass spectrometry; Gluconobacter nephelii and Gluconobacter uchimurae are later heterotypic synonyms of Gluconobacter japonicus and Gluconobacter oxydans, respectively.</title>
        <authorList>
            <person name="Li L."/>
            <person name="Cleenwerck I."/>
            <person name="De Vuyst L."/>
            <person name="Vandamme P."/>
        </authorList>
    </citation>
    <scope>NUCLEOTIDE SEQUENCE [LARGE SCALE GENOMIC DNA]</scope>
    <source>
        <strain evidence="5 6">LMG 1625</strain>
    </source>
</reference>
<dbReference type="InterPro" id="IPR010982">
    <property type="entry name" value="Lambda_DNA-bd_dom_sf"/>
</dbReference>
<accession>A0A149QPA7</accession>
<evidence type="ECO:0000256" key="1">
    <source>
        <dbReference type="ARBA" id="ARBA00023015"/>
    </source>
</evidence>
<organism evidence="5 6">
    <name type="scientific">Acetobacter cerevisiae</name>
    <dbReference type="NCBI Taxonomy" id="178900"/>
    <lineage>
        <taxon>Bacteria</taxon>
        <taxon>Pseudomonadati</taxon>
        <taxon>Pseudomonadota</taxon>
        <taxon>Alphaproteobacteria</taxon>
        <taxon>Acetobacterales</taxon>
        <taxon>Acetobacteraceae</taxon>
        <taxon>Acetobacter</taxon>
    </lineage>
</organism>
<dbReference type="SUPFAM" id="SSF47413">
    <property type="entry name" value="lambda repressor-like DNA-binding domains"/>
    <property type="match status" value="1"/>
</dbReference>
<gene>
    <name evidence="5" type="ORF">AD928_02600</name>
</gene>
<keyword evidence="1" id="KW-0805">Transcription regulation</keyword>
<dbReference type="InterPro" id="IPR001387">
    <property type="entry name" value="Cro/C1-type_HTH"/>
</dbReference>
<protein>
    <submittedName>
        <fullName evidence="5">Repressor</fullName>
    </submittedName>
</protein>
<dbReference type="PATRIC" id="fig|178900.5.peg.2437"/>
<feature type="domain" description="HTH cro/C1-type" evidence="4">
    <location>
        <begin position="39"/>
        <end position="77"/>
    </location>
</feature>
<dbReference type="Gene3D" id="2.10.109.10">
    <property type="entry name" value="Umud Fragment, subunit A"/>
    <property type="match status" value="1"/>
</dbReference>
<evidence type="ECO:0000259" key="4">
    <source>
        <dbReference type="PROSITE" id="PS50943"/>
    </source>
</evidence>
<dbReference type="InterPro" id="IPR036286">
    <property type="entry name" value="LexA/Signal_pep-like_sf"/>
</dbReference>
<sequence>MARKRRQKRTLMDEQIRLMRERGERLREAAQSIGITHAAKAAGVPYTTLRDYMNGGEMKFSAISSLARVCGVSLDWLAFGNGAGPGTDSPDGTASTPRQIVIPWHDNHEDGLRIGRDWLQSAIPRDLAALCLMTSEGDAMEPTLASGDLVIVDRSVTTVTASALYALESSGTVMIRRLDPRLGGGVRVIADNHRYPPQDIEENKLDCFRLLGEVVWTGGVPRP</sequence>
<keyword evidence="2" id="KW-0238">DNA-binding</keyword>
<dbReference type="GO" id="GO:0003677">
    <property type="term" value="F:DNA binding"/>
    <property type="evidence" value="ECO:0007669"/>
    <property type="project" value="UniProtKB-KW"/>
</dbReference>
<name>A0A149QPA7_9PROT</name>
<dbReference type="InterPro" id="IPR015927">
    <property type="entry name" value="Peptidase_S24_S26A/B/C"/>
</dbReference>
<dbReference type="CDD" id="cd06529">
    <property type="entry name" value="S24_LexA-like"/>
    <property type="match status" value="1"/>
</dbReference>
<dbReference type="PROSITE" id="PS50943">
    <property type="entry name" value="HTH_CROC1"/>
    <property type="match status" value="1"/>
</dbReference>
<dbReference type="PANTHER" id="PTHR40661">
    <property type="match status" value="1"/>
</dbReference>
<evidence type="ECO:0000313" key="5">
    <source>
        <dbReference type="EMBL" id="KXU99144.1"/>
    </source>
</evidence>
<dbReference type="InterPro" id="IPR039418">
    <property type="entry name" value="LexA-like"/>
</dbReference>
<dbReference type="CDD" id="cd00093">
    <property type="entry name" value="HTH_XRE"/>
    <property type="match status" value="1"/>
</dbReference>
<proteinExistence type="predicted"/>
<dbReference type="SUPFAM" id="SSF51306">
    <property type="entry name" value="LexA/Signal peptidase"/>
    <property type="match status" value="1"/>
</dbReference>
<evidence type="ECO:0000256" key="3">
    <source>
        <dbReference type="ARBA" id="ARBA00023163"/>
    </source>
</evidence>
<comment type="caution">
    <text evidence="5">The sequence shown here is derived from an EMBL/GenBank/DDBJ whole genome shotgun (WGS) entry which is preliminary data.</text>
</comment>
<dbReference type="EMBL" id="LHZA01000108">
    <property type="protein sequence ID" value="KXU99144.1"/>
    <property type="molecule type" value="Genomic_DNA"/>
</dbReference>
<evidence type="ECO:0000313" key="6">
    <source>
        <dbReference type="Proteomes" id="UP000075473"/>
    </source>
</evidence>
<dbReference type="AlphaFoldDB" id="A0A149QPA7"/>
<evidence type="ECO:0000256" key="2">
    <source>
        <dbReference type="ARBA" id="ARBA00023125"/>
    </source>
</evidence>
<dbReference type="Pfam" id="PF00717">
    <property type="entry name" value="Peptidase_S24"/>
    <property type="match status" value="1"/>
</dbReference>
<dbReference type="SMART" id="SM00530">
    <property type="entry name" value="HTH_XRE"/>
    <property type="match status" value="1"/>
</dbReference>
<dbReference type="Pfam" id="PF01381">
    <property type="entry name" value="HTH_3"/>
    <property type="match status" value="1"/>
</dbReference>
<dbReference type="Gene3D" id="1.10.260.40">
    <property type="entry name" value="lambda repressor-like DNA-binding domains"/>
    <property type="match status" value="1"/>
</dbReference>